<keyword evidence="5 10" id="KW-0812">Transmembrane</keyword>
<feature type="transmembrane region" description="Helical" evidence="10">
    <location>
        <begin position="395"/>
        <end position="416"/>
    </location>
</feature>
<dbReference type="InterPro" id="IPR005829">
    <property type="entry name" value="Sugar_transporter_CS"/>
</dbReference>
<evidence type="ECO:0000313" key="13">
    <source>
        <dbReference type="Proteomes" id="UP000623795"/>
    </source>
</evidence>
<feature type="transmembrane region" description="Helical" evidence="10">
    <location>
        <begin position="184"/>
        <end position="203"/>
    </location>
</feature>
<dbReference type="InterPro" id="IPR020846">
    <property type="entry name" value="MFS_dom"/>
</dbReference>
<evidence type="ECO:0000256" key="1">
    <source>
        <dbReference type="ARBA" id="ARBA00004651"/>
    </source>
</evidence>
<dbReference type="Proteomes" id="UP000623795">
    <property type="component" value="Unassembled WGS sequence"/>
</dbReference>
<feature type="region of interest" description="Disordered" evidence="9">
    <location>
        <begin position="436"/>
        <end position="455"/>
    </location>
</feature>
<name>A0ABX1Q1A3_9RHOO</name>
<comment type="similarity">
    <text evidence="2">Belongs to the major facilitator superfamily. Metabolite:H+ Symporter (MHS) family (TC 2.A.1.6) family.</text>
</comment>
<accession>A0ABX1Q1A3</accession>
<feature type="transmembrane region" description="Helical" evidence="10">
    <location>
        <begin position="334"/>
        <end position="354"/>
    </location>
</feature>
<evidence type="ECO:0000256" key="3">
    <source>
        <dbReference type="ARBA" id="ARBA00022448"/>
    </source>
</evidence>
<feature type="domain" description="Major facilitator superfamily (MFS) profile" evidence="11">
    <location>
        <begin position="12"/>
        <end position="421"/>
    </location>
</feature>
<keyword evidence="7 10" id="KW-1133">Transmembrane helix</keyword>
<feature type="transmembrane region" description="Helical" evidence="10">
    <location>
        <begin position="87"/>
        <end position="108"/>
    </location>
</feature>
<keyword evidence="4" id="KW-1003">Cell membrane</keyword>
<keyword evidence="8 10" id="KW-0472">Membrane</keyword>
<feature type="transmembrane region" description="Helical" evidence="10">
    <location>
        <begin position="302"/>
        <end position="322"/>
    </location>
</feature>
<dbReference type="InterPro" id="IPR036259">
    <property type="entry name" value="MFS_trans_sf"/>
</dbReference>
<feature type="transmembrane region" description="Helical" evidence="10">
    <location>
        <begin position="151"/>
        <end position="172"/>
    </location>
</feature>
<proteinExistence type="inferred from homology"/>
<feature type="transmembrane region" description="Helical" evidence="10">
    <location>
        <begin position="274"/>
        <end position="295"/>
    </location>
</feature>
<evidence type="ECO:0000313" key="12">
    <source>
        <dbReference type="EMBL" id="NMG45482.1"/>
    </source>
</evidence>
<dbReference type="InterPro" id="IPR051084">
    <property type="entry name" value="H+-coupled_symporters"/>
</dbReference>
<sequence>MSSHDTAPRAKQIIAAVIGNALEWYDFIVFGFLAVVISRLFFPADSEYSSLLMATATFGVGFFMRPVGGILLGIYADRKGRKAALQLIIAMMTVSIALIAFAPPYAAIGLAAPLLIVLARLLQGFATGGEFASATAFLIESAPPNKRGLYGSWQMFGQGLAVFAGAGVTALVTRNLSPEALDAWGWRVPFMIGLLIGPVGLWIRRHLEETEAFLEAHEAPAEKQSLARMLKNHLREVFAVMGVTVGGTVGFYVILVYMPTFATKQLGMALSDAFTAQVIAVALMTLLMPVFGALSDRIGRKILVILALAGLLVASYPLLSWVHAAPSFERLVTMQAVLCILLATFFGPISAVMAEQFPAGVRSTGLALAYNVAVMVFGGFAQFIVTWLIQNTGVVIAPVFYVMFAAALGFVSALFLTDRTHVAHLAAVDEEAAVPQAGPRGEKAAIHPRAAASHT</sequence>
<comment type="subcellular location">
    <subcellularLocation>
        <location evidence="1">Cell membrane</location>
        <topology evidence="1">Multi-pass membrane protein</topology>
    </subcellularLocation>
</comment>
<evidence type="ECO:0000256" key="4">
    <source>
        <dbReference type="ARBA" id="ARBA00022475"/>
    </source>
</evidence>
<gene>
    <name evidence="12" type="ORF">GPA22_17350</name>
</gene>
<evidence type="ECO:0000256" key="2">
    <source>
        <dbReference type="ARBA" id="ARBA00008240"/>
    </source>
</evidence>
<feature type="transmembrane region" description="Helical" evidence="10">
    <location>
        <begin position="114"/>
        <end position="139"/>
    </location>
</feature>
<dbReference type="EMBL" id="WTVN01000031">
    <property type="protein sequence ID" value="NMG45482.1"/>
    <property type="molecule type" value="Genomic_DNA"/>
</dbReference>
<dbReference type="SUPFAM" id="SSF103473">
    <property type="entry name" value="MFS general substrate transporter"/>
    <property type="match status" value="1"/>
</dbReference>
<evidence type="ECO:0000256" key="6">
    <source>
        <dbReference type="ARBA" id="ARBA00022847"/>
    </source>
</evidence>
<feature type="transmembrane region" description="Helical" evidence="10">
    <location>
        <begin position="237"/>
        <end position="262"/>
    </location>
</feature>
<dbReference type="PANTHER" id="PTHR43528:SF8">
    <property type="entry name" value="BLR0239 PROTEIN"/>
    <property type="match status" value="1"/>
</dbReference>
<dbReference type="PANTHER" id="PTHR43528">
    <property type="entry name" value="ALPHA-KETOGLUTARATE PERMEASE"/>
    <property type="match status" value="1"/>
</dbReference>
<evidence type="ECO:0000259" key="11">
    <source>
        <dbReference type="PROSITE" id="PS50850"/>
    </source>
</evidence>
<comment type="caution">
    <text evidence="12">The sequence shown here is derived from an EMBL/GenBank/DDBJ whole genome shotgun (WGS) entry which is preliminary data.</text>
</comment>
<dbReference type="Gene3D" id="1.20.1250.20">
    <property type="entry name" value="MFS general substrate transporter like domains"/>
    <property type="match status" value="2"/>
</dbReference>
<organism evidence="12 13">
    <name type="scientific">Aromatoleum toluvorans</name>
    <dbReference type="NCBI Taxonomy" id="92002"/>
    <lineage>
        <taxon>Bacteria</taxon>
        <taxon>Pseudomonadati</taxon>
        <taxon>Pseudomonadota</taxon>
        <taxon>Betaproteobacteria</taxon>
        <taxon>Rhodocyclales</taxon>
        <taxon>Rhodocyclaceae</taxon>
        <taxon>Aromatoleum</taxon>
    </lineage>
</organism>
<evidence type="ECO:0000256" key="8">
    <source>
        <dbReference type="ARBA" id="ARBA00023136"/>
    </source>
</evidence>
<feature type="transmembrane region" description="Helical" evidence="10">
    <location>
        <begin position="48"/>
        <end position="75"/>
    </location>
</feature>
<dbReference type="PROSITE" id="PS50850">
    <property type="entry name" value="MFS"/>
    <property type="match status" value="1"/>
</dbReference>
<keyword evidence="6" id="KW-0769">Symport</keyword>
<evidence type="ECO:0000256" key="5">
    <source>
        <dbReference type="ARBA" id="ARBA00022692"/>
    </source>
</evidence>
<dbReference type="Pfam" id="PF07690">
    <property type="entry name" value="MFS_1"/>
    <property type="match status" value="1"/>
</dbReference>
<evidence type="ECO:0000256" key="10">
    <source>
        <dbReference type="SAM" id="Phobius"/>
    </source>
</evidence>
<protein>
    <submittedName>
        <fullName evidence="12">MFS transporter</fullName>
    </submittedName>
</protein>
<reference evidence="12 13" key="1">
    <citation type="submission" date="2019-12" db="EMBL/GenBank/DDBJ databases">
        <title>Comparative genomics gives insights into the taxonomy of the Azoarcus-Aromatoleum group and reveals separate origins of nif in the plant-associated Azoarcus and non-plant-associated Aromatoleum sub-groups.</title>
        <authorList>
            <person name="Lafos M."/>
            <person name="Maluk M."/>
            <person name="Batista M."/>
            <person name="Junghare M."/>
            <person name="Carmona M."/>
            <person name="Faoro H."/>
            <person name="Cruz L.M."/>
            <person name="Battistoni F."/>
            <person name="De Souza E."/>
            <person name="Pedrosa F."/>
            <person name="Chen W.-M."/>
            <person name="Poole P.S."/>
            <person name="Dixon R.A."/>
            <person name="James E.K."/>
        </authorList>
    </citation>
    <scope>NUCLEOTIDE SEQUENCE [LARGE SCALE GENOMIC DNA]</scope>
    <source>
        <strain evidence="12 13">Td21</strain>
    </source>
</reference>
<feature type="transmembrane region" description="Helical" evidence="10">
    <location>
        <begin position="21"/>
        <end position="42"/>
    </location>
</feature>
<keyword evidence="3" id="KW-0813">Transport</keyword>
<keyword evidence="13" id="KW-1185">Reference proteome</keyword>
<evidence type="ECO:0000256" key="9">
    <source>
        <dbReference type="SAM" id="MobiDB-lite"/>
    </source>
</evidence>
<evidence type="ECO:0000256" key="7">
    <source>
        <dbReference type="ARBA" id="ARBA00022989"/>
    </source>
</evidence>
<dbReference type="InterPro" id="IPR011701">
    <property type="entry name" value="MFS"/>
</dbReference>
<dbReference type="RefSeq" id="WP_169257321.1">
    <property type="nucleotide sequence ID" value="NZ_WTVN01000031.1"/>
</dbReference>
<dbReference type="PROSITE" id="PS00217">
    <property type="entry name" value="SUGAR_TRANSPORT_2"/>
    <property type="match status" value="1"/>
</dbReference>
<feature type="transmembrane region" description="Helical" evidence="10">
    <location>
        <begin position="366"/>
        <end position="389"/>
    </location>
</feature>